<name>A0AAV8UWX7_9RHOD</name>
<evidence type="ECO:0000256" key="1">
    <source>
        <dbReference type="SAM" id="MobiDB-lite"/>
    </source>
</evidence>
<gene>
    <name evidence="4" type="ORF">NDN08_002049</name>
</gene>
<keyword evidence="2" id="KW-0472">Membrane</keyword>
<feature type="signal peptide" evidence="3">
    <location>
        <begin position="1"/>
        <end position="22"/>
    </location>
</feature>
<sequence length="172" mass="19033">MAMTSIFTPLLLGAFLLAVALGHGVSEEFDNNLQQVGKWASHVDERDSAQSPYGRSPYYSERNEDYDERYPQYEGNYDYNYDDGLGAGAIAGIVVGSVVVVAGIGTGLAFGLKRRRKRRKNQDIEDGGDDDQYQSNRPDLCSLSDLCGCSQTNNEGYYDDDGNFVEDIEDKV</sequence>
<feature type="region of interest" description="Disordered" evidence="1">
    <location>
        <begin position="44"/>
        <end position="67"/>
    </location>
</feature>
<keyword evidence="2" id="KW-0812">Transmembrane</keyword>
<protein>
    <submittedName>
        <fullName evidence="4">Uncharacterized protein</fullName>
    </submittedName>
</protein>
<comment type="caution">
    <text evidence="4">The sequence shown here is derived from an EMBL/GenBank/DDBJ whole genome shotgun (WGS) entry which is preliminary data.</text>
</comment>
<reference evidence="4 5" key="1">
    <citation type="journal article" date="2023" name="Nat. Commun.">
        <title>Origin of minicircular mitochondrial genomes in red algae.</title>
        <authorList>
            <person name="Lee Y."/>
            <person name="Cho C.H."/>
            <person name="Lee Y.M."/>
            <person name="Park S.I."/>
            <person name="Yang J.H."/>
            <person name="West J.A."/>
            <person name="Bhattacharya D."/>
            <person name="Yoon H.S."/>
        </authorList>
    </citation>
    <scope>NUCLEOTIDE SEQUENCE [LARGE SCALE GENOMIC DNA]</scope>
    <source>
        <strain evidence="4 5">CCMP1338</strain>
        <tissue evidence="4">Whole cell</tissue>
    </source>
</reference>
<evidence type="ECO:0000256" key="3">
    <source>
        <dbReference type="SAM" id="SignalP"/>
    </source>
</evidence>
<feature type="chain" id="PRO_5043787645" evidence="3">
    <location>
        <begin position="23"/>
        <end position="172"/>
    </location>
</feature>
<feature type="transmembrane region" description="Helical" evidence="2">
    <location>
        <begin position="85"/>
        <end position="112"/>
    </location>
</feature>
<accession>A0AAV8UWX7</accession>
<evidence type="ECO:0000313" key="5">
    <source>
        <dbReference type="Proteomes" id="UP001157974"/>
    </source>
</evidence>
<keyword evidence="3" id="KW-0732">Signal</keyword>
<organism evidence="4 5">
    <name type="scientific">Rhodosorus marinus</name>
    <dbReference type="NCBI Taxonomy" id="101924"/>
    <lineage>
        <taxon>Eukaryota</taxon>
        <taxon>Rhodophyta</taxon>
        <taxon>Stylonematophyceae</taxon>
        <taxon>Stylonematales</taxon>
        <taxon>Stylonemataceae</taxon>
        <taxon>Rhodosorus</taxon>
    </lineage>
</organism>
<proteinExistence type="predicted"/>
<dbReference type="EMBL" id="JAMWBK010000004">
    <property type="protein sequence ID" value="KAJ8905542.1"/>
    <property type="molecule type" value="Genomic_DNA"/>
</dbReference>
<dbReference type="AlphaFoldDB" id="A0AAV8UWX7"/>
<dbReference type="Proteomes" id="UP001157974">
    <property type="component" value="Unassembled WGS sequence"/>
</dbReference>
<keyword evidence="5" id="KW-1185">Reference proteome</keyword>
<keyword evidence="2" id="KW-1133">Transmembrane helix</keyword>
<evidence type="ECO:0000313" key="4">
    <source>
        <dbReference type="EMBL" id="KAJ8905542.1"/>
    </source>
</evidence>
<evidence type="ECO:0000256" key="2">
    <source>
        <dbReference type="SAM" id="Phobius"/>
    </source>
</evidence>